<name>A0A8H6W8W2_9AGAR</name>
<evidence type="ECO:0000313" key="2">
    <source>
        <dbReference type="Proteomes" id="UP000636479"/>
    </source>
</evidence>
<dbReference type="RefSeq" id="XP_037220521.1">
    <property type="nucleotide sequence ID" value="XM_037362600.1"/>
</dbReference>
<evidence type="ECO:0000313" key="1">
    <source>
        <dbReference type="EMBL" id="KAF7303549.1"/>
    </source>
</evidence>
<organism evidence="1 2">
    <name type="scientific">Mycena indigotica</name>
    <dbReference type="NCBI Taxonomy" id="2126181"/>
    <lineage>
        <taxon>Eukaryota</taxon>
        <taxon>Fungi</taxon>
        <taxon>Dikarya</taxon>
        <taxon>Basidiomycota</taxon>
        <taxon>Agaricomycotina</taxon>
        <taxon>Agaricomycetes</taxon>
        <taxon>Agaricomycetidae</taxon>
        <taxon>Agaricales</taxon>
        <taxon>Marasmiineae</taxon>
        <taxon>Mycenaceae</taxon>
        <taxon>Mycena</taxon>
    </lineage>
</organism>
<sequence>MDPALPPELERVVFDLAAWRDKEVMCTLVLVARRVHVWIGPLRYRVRLGLWQLIGHCPASRIHTRHLAVCGPWLHTGGDHRDAAASSIPRILRAFPHLVSLRLWTITAASIADLRLFLALPALRRLAINLEAVFSERAAGPDPPPAPLAHVTHLELFQVRGTPLALPRLAAAFPALTHIALFYGDVPNLNRMRHALLCWPALVVLVHVLDGAFAQEPNEAEQALHAKRAAELTAIDPRLVILRLEHSGERDWEHGAWGGRDYWCRAEEIVAARGLLTSN</sequence>
<dbReference type="AlphaFoldDB" id="A0A8H6W8W2"/>
<comment type="caution">
    <text evidence="1">The sequence shown here is derived from an EMBL/GenBank/DDBJ whole genome shotgun (WGS) entry which is preliminary data.</text>
</comment>
<gene>
    <name evidence="1" type="ORF">MIND_00584200</name>
</gene>
<protein>
    <submittedName>
        <fullName evidence="1">Uncharacterized protein</fullName>
    </submittedName>
</protein>
<proteinExistence type="predicted"/>
<dbReference type="GeneID" id="59345116"/>
<reference evidence="1" key="1">
    <citation type="submission" date="2020-05" db="EMBL/GenBank/DDBJ databases">
        <title>Mycena genomes resolve the evolution of fungal bioluminescence.</title>
        <authorList>
            <person name="Tsai I.J."/>
        </authorList>
    </citation>
    <scope>NUCLEOTIDE SEQUENCE</scope>
    <source>
        <strain evidence="1">171206Taipei</strain>
    </source>
</reference>
<dbReference type="OrthoDB" id="3070099at2759"/>
<accession>A0A8H6W8W2</accession>
<dbReference type="EMBL" id="JACAZF010000005">
    <property type="protein sequence ID" value="KAF7303549.1"/>
    <property type="molecule type" value="Genomic_DNA"/>
</dbReference>
<keyword evidence="2" id="KW-1185">Reference proteome</keyword>
<dbReference type="Proteomes" id="UP000636479">
    <property type="component" value="Unassembled WGS sequence"/>
</dbReference>